<accession>A0A498CDI3</accession>
<keyword evidence="4" id="KW-1185">Reference proteome</keyword>
<proteinExistence type="predicted"/>
<evidence type="ECO:0000256" key="1">
    <source>
        <dbReference type="ARBA" id="ARBA00001954"/>
    </source>
</evidence>
<feature type="region of interest" description="Disordered" evidence="2">
    <location>
        <begin position="271"/>
        <end position="301"/>
    </location>
</feature>
<dbReference type="Gene3D" id="2.60.120.620">
    <property type="entry name" value="q2cbj1_9rhob like domain"/>
    <property type="match status" value="1"/>
</dbReference>
<gene>
    <name evidence="3" type="ORF">DFR31_1286</name>
</gene>
<evidence type="ECO:0000313" key="4">
    <source>
        <dbReference type="Proteomes" id="UP000275461"/>
    </source>
</evidence>
<evidence type="ECO:0000313" key="3">
    <source>
        <dbReference type="EMBL" id="RLK51350.1"/>
    </source>
</evidence>
<dbReference type="GO" id="GO:0005506">
    <property type="term" value="F:iron ion binding"/>
    <property type="evidence" value="ECO:0007669"/>
    <property type="project" value="UniProtKB-ARBA"/>
</dbReference>
<dbReference type="PANTHER" id="PTHR20883">
    <property type="entry name" value="PHYTANOYL-COA DIOXYGENASE DOMAIN CONTAINING 1"/>
    <property type="match status" value="1"/>
</dbReference>
<dbReference type="PANTHER" id="PTHR20883:SF48">
    <property type="entry name" value="ECTOINE DIOXYGENASE"/>
    <property type="match status" value="1"/>
</dbReference>
<organism evidence="3 4">
    <name type="scientific">Alkalispirillum mobile</name>
    <dbReference type="NCBI Taxonomy" id="85925"/>
    <lineage>
        <taxon>Bacteria</taxon>
        <taxon>Pseudomonadati</taxon>
        <taxon>Pseudomonadota</taxon>
        <taxon>Gammaproteobacteria</taxon>
        <taxon>Chromatiales</taxon>
        <taxon>Ectothiorhodospiraceae</taxon>
        <taxon>Alkalispirillum</taxon>
    </lineage>
</organism>
<dbReference type="Proteomes" id="UP000275461">
    <property type="component" value="Unassembled WGS sequence"/>
</dbReference>
<dbReference type="GO" id="GO:0016706">
    <property type="term" value="F:2-oxoglutarate-dependent dioxygenase activity"/>
    <property type="evidence" value="ECO:0007669"/>
    <property type="project" value="UniProtKB-ARBA"/>
</dbReference>
<comment type="cofactor">
    <cofactor evidence="1">
        <name>Fe(2+)</name>
        <dbReference type="ChEBI" id="CHEBI:29033"/>
    </cofactor>
</comment>
<name>A0A498CDI3_9GAMM</name>
<dbReference type="Pfam" id="PF05721">
    <property type="entry name" value="PhyH"/>
    <property type="match status" value="1"/>
</dbReference>
<evidence type="ECO:0000256" key="2">
    <source>
        <dbReference type="SAM" id="MobiDB-lite"/>
    </source>
</evidence>
<dbReference type="InterPro" id="IPR008775">
    <property type="entry name" value="Phytyl_CoA_dOase-like"/>
</dbReference>
<dbReference type="OrthoDB" id="9791262at2"/>
<dbReference type="RefSeq" id="WP_121441767.1">
    <property type="nucleotide sequence ID" value="NZ_RCDA01000001.1"/>
</dbReference>
<protein>
    <submittedName>
        <fullName evidence="3">Ectoine hydroxylase</fullName>
    </submittedName>
</protein>
<sequence>MLMANDVYPSRQGTAEAIGERQDPVVFGNGPARSEYSLSEEQLHSYEKNGFIVLPGLMKDVVEPMLEEVRRLGREMSHRKEVVTEPDSDEVRSIFAAQNFSPMVDRISRDRRMLDVARQLLDSDVYIHQSRVNVKPPIKGKSFQWHSDFETWHVEDGMPRCRVTTGWIMLTDNTPYNGPLFVIPGSHQWFVAVAGETPENNFEQSLKQQVAGVPSLDTIEWMTRNCGEVQGVYGEPGTVVFHEGNILHASPDNISPNPRTNLMFVYNSVENTPQRPFSGQEPRPEHLANRDFTPLKPVDPK</sequence>
<dbReference type="AlphaFoldDB" id="A0A498CDI3"/>
<reference evidence="3 4" key="1">
    <citation type="submission" date="2018-10" db="EMBL/GenBank/DDBJ databases">
        <title>Genomic Encyclopedia of Type Strains, Phase IV (KMG-IV): sequencing the most valuable type-strain genomes for metagenomic binning, comparative biology and taxonomic classification.</title>
        <authorList>
            <person name="Goeker M."/>
        </authorList>
    </citation>
    <scope>NUCLEOTIDE SEQUENCE [LARGE SCALE GENOMIC DNA]</scope>
    <source>
        <strain evidence="3 4">DSM 12769</strain>
    </source>
</reference>
<comment type="caution">
    <text evidence="3">The sequence shown here is derived from an EMBL/GenBank/DDBJ whole genome shotgun (WGS) entry which is preliminary data.</text>
</comment>
<dbReference type="EMBL" id="RCDA01000001">
    <property type="protein sequence ID" value="RLK51350.1"/>
    <property type="molecule type" value="Genomic_DNA"/>
</dbReference>
<dbReference type="SUPFAM" id="SSF51197">
    <property type="entry name" value="Clavaminate synthase-like"/>
    <property type="match status" value="1"/>
</dbReference>